<organism evidence="2 3">
    <name type="scientific">Riccia sorocarpa</name>
    <dbReference type="NCBI Taxonomy" id="122646"/>
    <lineage>
        <taxon>Eukaryota</taxon>
        <taxon>Viridiplantae</taxon>
        <taxon>Streptophyta</taxon>
        <taxon>Embryophyta</taxon>
        <taxon>Marchantiophyta</taxon>
        <taxon>Marchantiopsida</taxon>
        <taxon>Marchantiidae</taxon>
        <taxon>Marchantiales</taxon>
        <taxon>Ricciaceae</taxon>
        <taxon>Riccia</taxon>
    </lineage>
</organism>
<keyword evidence="3" id="KW-1185">Reference proteome</keyword>
<evidence type="ECO:0000313" key="3">
    <source>
        <dbReference type="Proteomes" id="UP001633002"/>
    </source>
</evidence>
<accession>A0ABD3GPM7</accession>
<evidence type="ECO:0000256" key="1">
    <source>
        <dbReference type="SAM" id="MobiDB-lite"/>
    </source>
</evidence>
<reference evidence="2 3" key="1">
    <citation type="submission" date="2024-09" db="EMBL/GenBank/DDBJ databases">
        <title>Chromosome-scale assembly of Riccia sorocarpa.</title>
        <authorList>
            <person name="Paukszto L."/>
        </authorList>
    </citation>
    <scope>NUCLEOTIDE SEQUENCE [LARGE SCALE GENOMIC DNA]</scope>
    <source>
        <strain evidence="2">LP-2024</strain>
        <tissue evidence="2">Aerial parts of the thallus</tissue>
    </source>
</reference>
<feature type="region of interest" description="Disordered" evidence="1">
    <location>
        <begin position="117"/>
        <end position="142"/>
    </location>
</feature>
<dbReference type="EMBL" id="JBJQOH010000007">
    <property type="protein sequence ID" value="KAL3680107.1"/>
    <property type="molecule type" value="Genomic_DNA"/>
</dbReference>
<feature type="compositionally biased region" description="Basic and acidic residues" evidence="1">
    <location>
        <begin position="42"/>
        <end position="58"/>
    </location>
</feature>
<sequence>MLMDARNGHVKVNPLHDPDMPMLEAENNDNDDPDNDPDDEDHDQHLNNPKDRAARNGHDLAANAEQERIQILAAENQDDCEEIVDIDTYVRTGYERDDVTRDLLKAGYTVLFREPAADAAQSPQAPVNEHPPAVNDRDIPGINGGPPAYISLIAADSPEDLRLHRRQDCTGSV</sequence>
<name>A0ABD3GPM7_9MARC</name>
<comment type="caution">
    <text evidence="2">The sequence shown here is derived from an EMBL/GenBank/DDBJ whole genome shotgun (WGS) entry which is preliminary data.</text>
</comment>
<protein>
    <submittedName>
        <fullName evidence="2">Uncharacterized protein</fullName>
    </submittedName>
</protein>
<gene>
    <name evidence="2" type="ORF">R1sor_023063</name>
</gene>
<dbReference type="Proteomes" id="UP001633002">
    <property type="component" value="Unassembled WGS sequence"/>
</dbReference>
<evidence type="ECO:0000313" key="2">
    <source>
        <dbReference type="EMBL" id="KAL3680107.1"/>
    </source>
</evidence>
<feature type="compositionally biased region" description="Low complexity" evidence="1">
    <location>
        <begin position="117"/>
        <end position="126"/>
    </location>
</feature>
<feature type="compositionally biased region" description="Acidic residues" evidence="1">
    <location>
        <begin position="26"/>
        <end position="41"/>
    </location>
</feature>
<proteinExistence type="predicted"/>
<feature type="region of interest" description="Disordered" evidence="1">
    <location>
        <begin position="1"/>
        <end position="58"/>
    </location>
</feature>
<dbReference type="AlphaFoldDB" id="A0ABD3GPM7"/>